<dbReference type="GeneID" id="20201522"/>
<keyword evidence="5" id="KW-0690">Ribosome biogenesis</keyword>
<dbReference type="SUPFAM" id="SSF109728">
    <property type="entry name" value="Hypothetical protein AF0491, middle domain"/>
    <property type="match status" value="1"/>
</dbReference>
<dbReference type="OMA" id="AVNPQMD"/>
<dbReference type="AlphaFoldDB" id="T1EY72"/>
<dbReference type="HOGENOM" id="CLU_043216_1_1_1"/>
<evidence type="ECO:0000259" key="10">
    <source>
        <dbReference type="Pfam" id="PF09377"/>
    </source>
</evidence>
<proteinExistence type="inferred from homology"/>
<evidence type="ECO:0000259" key="9">
    <source>
        <dbReference type="Pfam" id="PF01172"/>
    </source>
</evidence>
<evidence type="ECO:0000256" key="7">
    <source>
        <dbReference type="ARBA" id="ARBA00025433"/>
    </source>
</evidence>
<dbReference type="NCBIfam" id="TIGR00291">
    <property type="entry name" value="RNA_SBDS"/>
    <property type="match status" value="1"/>
</dbReference>
<dbReference type="CTD" id="20201522"/>
<dbReference type="PANTHER" id="PTHR10927">
    <property type="entry name" value="RIBOSOME MATURATION PROTEIN SBDS"/>
    <property type="match status" value="1"/>
</dbReference>
<evidence type="ECO:0008006" key="15">
    <source>
        <dbReference type="Google" id="ProtNLM"/>
    </source>
</evidence>
<dbReference type="Gene3D" id="3.30.70.240">
    <property type="match status" value="1"/>
</dbReference>
<sequence length="253" mass="28393">MAGIFTPTNQKRLTNVAVVRLKKGGKRFEIACYPNKVTSWRSKVETDINEVLQTNMVFMNVSKGQMAKSDDLKAAFGTDDQKEICLQILSKGELQVSEKERSANIESSFRDIATVVADKCINPDTNRPYPVTLIERTLKDIHFSVKPNKNSKQQALEAIKLLMASGNIKIQRAQMRLKVHVPAKDGKKVREKIRKLASKIEEDAFDDDLHMVFLVDPGAFREVSNVVSTDSKGKGSVEVVNLKTVKDDEEKIE</sequence>
<evidence type="ECO:0000256" key="4">
    <source>
        <dbReference type="ARBA" id="ARBA00022490"/>
    </source>
</evidence>
<dbReference type="FunCoup" id="T1EY72">
    <property type="interactions" value="1503"/>
</dbReference>
<name>T1EY72_HELRO</name>
<dbReference type="Pfam" id="PF01172">
    <property type="entry name" value="SBDS_N"/>
    <property type="match status" value="1"/>
</dbReference>
<evidence type="ECO:0000256" key="2">
    <source>
        <dbReference type="ARBA" id="ARBA00004496"/>
    </source>
</evidence>
<dbReference type="FunFam" id="3.30.1250.10:FF:000001">
    <property type="entry name" value="SBDS, ribosome maturation factor"/>
    <property type="match status" value="1"/>
</dbReference>
<dbReference type="SUPFAM" id="SSF89895">
    <property type="entry name" value="FYSH domain"/>
    <property type="match status" value="1"/>
</dbReference>
<dbReference type="GO" id="GO:0005634">
    <property type="term" value="C:nucleus"/>
    <property type="evidence" value="ECO:0007669"/>
    <property type="project" value="UniProtKB-SubCell"/>
</dbReference>
<dbReference type="Proteomes" id="UP000015101">
    <property type="component" value="Unassembled WGS sequence"/>
</dbReference>
<dbReference type="RefSeq" id="XP_009010004.1">
    <property type="nucleotide sequence ID" value="XM_009011756.1"/>
</dbReference>
<gene>
    <name evidence="13" type="primary">20201522</name>
    <name evidence="12" type="ORF">HELRODRAFT_166516</name>
</gene>
<dbReference type="InterPro" id="IPR002140">
    <property type="entry name" value="Sdo1/SBDS"/>
</dbReference>
<feature type="domain" description="Ribosome maturation protein SDO1/SBDS N-terminal" evidence="9">
    <location>
        <begin position="15"/>
        <end position="101"/>
    </location>
</feature>
<feature type="domain" description="Ribosome maturation protein SDO1/SBDS central" evidence="10">
    <location>
        <begin position="110"/>
        <end position="173"/>
    </location>
</feature>
<keyword evidence="6" id="KW-0539">Nucleus</keyword>
<evidence type="ECO:0000313" key="13">
    <source>
        <dbReference type="EnsemblMetazoa" id="HelroP166516"/>
    </source>
</evidence>
<dbReference type="InterPro" id="IPR037188">
    <property type="entry name" value="Sdo1/SBDS_central_sf"/>
</dbReference>
<evidence type="ECO:0000256" key="5">
    <source>
        <dbReference type="ARBA" id="ARBA00022517"/>
    </source>
</evidence>
<dbReference type="Pfam" id="PF09377">
    <property type="entry name" value="SBDS_domain_II"/>
    <property type="match status" value="1"/>
</dbReference>
<dbReference type="eggNOG" id="KOG2917">
    <property type="taxonomic scope" value="Eukaryota"/>
</dbReference>
<dbReference type="EMBL" id="AMQM01002440">
    <property type="status" value="NOT_ANNOTATED_CDS"/>
    <property type="molecule type" value="Genomic_DNA"/>
</dbReference>
<evidence type="ECO:0000256" key="6">
    <source>
        <dbReference type="ARBA" id="ARBA00023242"/>
    </source>
</evidence>
<reference evidence="12 14" key="2">
    <citation type="journal article" date="2013" name="Nature">
        <title>Insights into bilaterian evolution from three spiralian genomes.</title>
        <authorList>
            <person name="Simakov O."/>
            <person name="Marletaz F."/>
            <person name="Cho S.J."/>
            <person name="Edsinger-Gonzales E."/>
            <person name="Havlak P."/>
            <person name="Hellsten U."/>
            <person name="Kuo D.H."/>
            <person name="Larsson T."/>
            <person name="Lv J."/>
            <person name="Arendt D."/>
            <person name="Savage R."/>
            <person name="Osoegawa K."/>
            <person name="de Jong P."/>
            <person name="Grimwood J."/>
            <person name="Chapman J.A."/>
            <person name="Shapiro H."/>
            <person name="Aerts A."/>
            <person name="Otillar R.P."/>
            <person name="Terry A.Y."/>
            <person name="Boore J.L."/>
            <person name="Grigoriev I.V."/>
            <person name="Lindberg D.R."/>
            <person name="Seaver E.C."/>
            <person name="Weisblat D.A."/>
            <person name="Putnam N.H."/>
            <person name="Rokhsar D.S."/>
        </authorList>
    </citation>
    <scope>NUCLEOTIDE SEQUENCE</scope>
</reference>
<dbReference type="EMBL" id="KB095812">
    <property type="protein sequence ID" value="ESO11516.1"/>
    <property type="molecule type" value="Genomic_DNA"/>
</dbReference>
<dbReference type="InterPro" id="IPR019783">
    <property type="entry name" value="SDO1/SBDS_N"/>
</dbReference>
<dbReference type="Gene3D" id="1.10.10.900">
    <property type="entry name" value="SBDS protein C-terminal domain, subdomain 1"/>
    <property type="match status" value="1"/>
</dbReference>
<dbReference type="STRING" id="6412.T1EY72"/>
<keyword evidence="14" id="KW-1185">Reference proteome</keyword>
<keyword evidence="4" id="KW-0963">Cytoplasm</keyword>
<dbReference type="InterPro" id="IPR036786">
    <property type="entry name" value="Ribosome_mat_SBDS_N_sf"/>
</dbReference>
<evidence type="ECO:0000259" key="11">
    <source>
        <dbReference type="Pfam" id="PF20268"/>
    </source>
</evidence>
<reference evidence="13" key="3">
    <citation type="submission" date="2015-06" db="UniProtKB">
        <authorList>
            <consortium name="EnsemblMetazoa"/>
        </authorList>
    </citation>
    <scope>IDENTIFICATION</scope>
</reference>
<protein>
    <recommendedName>
        <fullName evidence="15">Ribosome maturation protein SBDS</fullName>
    </recommendedName>
</protein>
<dbReference type="FunFam" id="1.10.10.900:FF:000001">
    <property type="entry name" value="SBDS, ribosome maturation factor"/>
    <property type="match status" value="1"/>
</dbReference>
<dbReference type="GO" id="GO:0042256">
    <property type="term" value="P:cytosolic ribosome assembly"/>
    <property type="evidence" value="ECO:0007669"/>
    <property type="project" value="InterPro"/>
</dbReference>
<dbReference type="GO" id="GO:0005737">
    <property type="term" value="C:cytoplasm"/>
    <property type="evidence" value="ECO:0007669"/>
    <property type="project" value="UniProtKB-SubCell"/>
</dbReference>
<dbReference type="KEGG" id="hro:HELRODRAFT_166516"/>
<dbReference type="InterPro" id="IPR046928">
    <property type="entry name" value="SDO1/SBDS_C"/>
</dbReference>
<dbReference type="InterPro" id="IPR018978">
    <property type="entry name" value="SDO1/SBDS_central"/>
</dbReference>
<evidence type="ECO:0000256" key="8">
    <source>
        <dbReference type="ARBA" id="ARBA00049708"/>
    </source>
</evidence>
<dbReference type="Pfam" id="PF20268">
    <property type="entry name" value="SBDS_C"/>
    <property type="match status" value="1"/>
</dbReference>
<evidence type="ECO:0000313" key="12">
    <source>
        <dbReference type="EMBL" id="ESO11516.1"/>
    </source>
</evidence>
<dbReference type="InParanoid" id="T1EY72"/>
<feature type="domain" description="Ribosome maturation protein SDO1/SBDS C-terminal" evidence="11">
    <location>
        <begin position="175"/>
        <end position="242"/>
    </location>
</feature>
<comment type="subunit">
    <text evidence="8">Associates with the 60S ribosomal subunit.</text>
</comment>
<comment type="subcellular location">
    <subcellularLocation>
        <location evidence="2">Cytoplasm</location>
    </subcellularLocation>
    <subcellularLocation>
        <location evidence="1">Nucleus</location>
    </subcellularLocation>
</comment>
<dbReference type="InterPro" id="IPR039100">
    <property type="entry name" value="Sdo1/SBDS-like"/>
</dbReference>
<dbReference type="EnsemblMetazoa" id="HelroT166516">
    <property type="protein sequence ID" value="HelroP166516"/>
    <property type="gene ID" value="HelroG166516"/>
</dbReference>
<comment type="similarity">
    <text evidence="3">Belongs to the SDO1/SBDS family.</text>
</comment>
<comment type="function">
    <text evidence="7">Required for the assembly of mature ribosomes and ribosome biogenesis. Together with EFL1, triggers the GTP-dependent release of EIF6 from 60S pre-ribosomes in the cytoplasm, thereby activating ribosomes for translation competence by allowing 80S ribosome assembly and facilitating EIF6 recycling to the nucleus, where it is required for 60S rRNA processing and nuclear export. Required for normal levels of protein synthesis. May play a role in cellular stress resistance. May play a role in cellular response to DNA damage. May play a role in cell proliferation.</text>
</comment>
<evidence type="ECO:0000313" key="14">
    <source>
        <dbReference type="Proteomes" id="UP000015101"/>
    </source>
</evidence>
<reference evidence="14" key="1">
    <citation type="submission" date="2012-12" db="EMBL/GenBank/DDBJ databases">
        <authorList>
            <person name="Hellsten U."/>
            <person name="Grimwood J."/>
            <person name="Chapman J.A."/>
            <person name="Shapiro H."/>
            <person name="Aerts A."/>
            <person name="Otillar R.P."/>
            <person name="Terry A.Y."/>
            <person name="Boore J.L."/>
            <person name="Simakov O."/>
            <person name="Marletaz F."/>
            <person name="Cho S.-J."/>
            <person name="Edsinger-Gonzales E."/>
            <person name="Havlak P."/>
            <person name="Kuo D.-H."/>
            <person name="Larsson T."/>
            <person name="Lv J."/>
            <person name="Arendt D."/>
            <person name="Savage R."/>
            <person name="Osoegawa K."/>
            <person name="de Jong P."/>
            <person name="Lindberg D.R."/>
            <person name="Seaver E.C."/>
            <person name="Weisblat D.A."/>
            <person name="Putnam N.H."/>
            <person name="Grigoriev I.V."/>
            <person name="Rokhsar D.S."/>
        </authorList>
    </citation>
    <scope>NUCLEOTIDE SEQUENCE</scope>
</reference>
<accession>T1EY72</accession>
<dbReference type="Gene3D" id="3.30.1250.10">
    <property type="entry name" value="Ribosome maturation protein SBDS, N-terminal domain"/>
    <property type="match status" value="1"/>
</dbReference>
<evidence type="ECO:0000256" key="3">
    <source>
        <dbReference type="ARBA" id="ARBA00007433"/>
    </source>
</evidence>
<dbReference type="OrthoDB" id="10253092at2759"/>
<organism evidence="13 14">
    <name type="scientific">Helobdella robusta</name>
    <name type="common">Californian leech</name>
    <dbReference type="NCBI Taxonomy" id="6412"/>
    <lineage>
        <taxon>Eukaryota</taxon>
        <taxon>Metazoa</taxon>
        <taxon>Spiralia</taxon>
        <taxon>Lophotrochozoa</taxon>
        <taxon>Annelida</taxon>
        <taxon>Clitellata</taxon>
        <taxon>Hirudinea</taxon>
        <taxon>Rhynchobdellida</taxon>
        <taxon>Glossiphoniidae</taxon>
        <taxon>Helobdella</taxon>
    </lineage>
</organism>
<dbReference type="PANTHER" id="PTHR10927:SF1">
    <property type="entry name" value="RIBOSOME MATURATION PROTEIN SBDS"/>
    <property type="match status" value="1"/>
</dbReference>
<evidence type="ECO:0000256" key="1">
    <source>
        <dbReference type="ARBA" id="ARBA00004123"/>
    </source>
</evidence>